<sequence length="46" mass="4979">MKHGYCAAVSYIDAQIGKVMGELKRLGLDKNTIVVLWGLSTISIQG</sequence>
<dbReference type="AlphaFoldDB" id="X1JDQ7"/>
<accession>X1JDQ7</accession>
<feature type="domain" description="Sulfatase N-terminal" evidence="1">
    <location>
        <begin position="4"/>
        <end position="38"/>
    </location>
</feature>
<dbReference type="SUPFAM" id="SSF53649">
    <property type="entry name" value="Alkaline phosphatase-like"/>
    <property type="match status" value="1"/>
</dbReference>
<proteinExistence type="predicted"/>
<feature type="non-terminal residue" evidence="2">
    <location>
        <position position="46"/>
    </location>
</feature>
<evidence type="ECO:0000259" key="1">
    <source>
        <dbReference type="Pfam" id="PF00884"/>
    </source>
</evidence>
<dbReference type="Pfam" id="PF00884">
    <property type="entry name" value="Sulfatase"/>
    <property type="match status" value="1"/>
</dbReference>
<gene>
    <name evidence="2" type="ORF">S03H2_70257</name>
</gene>
<dbReference type="EMBL" id="BARU01046641">
    <property type="protein sequence ID" value="GAH92112.1"/>
    <property type="molecule type" value="Genomic_DNA"/>
</dbReference>
<evidence type="ECO:0000313" key="2">
    <source>
        <dbReference type="EMBL" id="GAH92112.1"/>
    </source>
</evidence>
<comment type="caution">
    <text evidence="2">The sequence shown here is derived from an EMBL/GenBank/DDBJ whole genome shotgun (WGS) entry which is preliminary data.</text>
</comment>
<reference evidence="2" key="1">
    <citation type="journal article" date="2014" name="Front. Microbiol.">
        <title>High frequency of phylogenetically diverse reductive dehalogenase-homologous genes in deep subseafloor sedimentary metagenomes.</title>
        <authorList>
            <person name="Kawai M."/>
            <person name="Futagami T."/>
            <person name="Toyoda A."/>
            <person name="Takaki Y."/>
            <person name="Nishi S."/>
            <person name="Hori S."/>
            <person name="Arai W."/>
            <person name="Tsubouchi T."/>
            <person name="Morono Y."/>
            <person name="Uchiyama I."/>
            <person name="Ito T."/>
            <person name="Fujiyama A."/>
            <person name="Inagaki F."/>
            <person name="Takami H."/>
        </authorList>
    </citation>
    <scope>NUCLEOTIDE SEQUENCE</scope>
    <source>
        <strain evidence="2">Expedition CK06-06</strain>
    </source>
</reference>
<dbReference type="InterPro" id="IPR017850">
    <property type="entry name" value="Alkaline_phosphatase_core_sf"/>
</dbReference>
<dbReference type="Gene3D" id="3.40.720.10">
    <property type="entry name" value="Alkaline Phosphatase, subunit A"/>
    <property type="match status" value="1"/>
</dbReference>
<dbReference type="InterPro" id="IPR000917">
    <property type="entry name" value="Sulfatase_N"/>
</dbReference>
<protein>
    <recommendedName>
        <fullName evidence="1">Sulfatase N-terminal domain-containing protein</fullName>
    </recommendedName>
</protein>
<organism evidence="2">
    <name type="scientific">marine sediment metagenome</name>
    <dbReference type="NCBI Taxonomy" id="412755"/>
    <lineage>
        <taxon>unclassified sequences</taxon>
        <taxon>metagenomes</taxon>
        <taxon>ecological metagenomes</taxon>
    </lineage>
</organism>
<name>X1JDQ7_9ZZZZ</name>